<accession>A0A0U2XRR3</accession>
<dbReference type="EMBL" id="CP013659">
    <property type="protein sequence ID" value="ALS75288.1"/>
    <property type="molecule type" value="Genomic_DNA"/>
</dbReference>
<protein>
    <submittedName>
        <fullName evidence="1">Uncharacterized protein</fullName>
    </submittedName>
</protein>
<sequence length="73" mass="8195">MTVSVQIVDYVEQGQSLYIQLKVVDAEAGTAVEGEVRFLGELLYGDLIHEKKSPLTDPARIETIDYLKTHFGR</sequence>
<dbReference type="Proteomes" id="UP000067683">
    <property type="component" value="Chromosome"/>
</dbReference>
<name>A0A0U2XRR3_9BACL</name>
<evidence type="ECO:0000313" key="2">
    <source>
        <dbReference type="Proteomes" id="UP000067683"/>
    </source>
</evidence>
<evidence type="ECO:0000313" key="1">
    <source>
        <dbReference type="EMBL" id="ALS75288.1"/>
    </source>
</evidence>
<dbReference type="OrthoDB" id="2428283at2"/>
<keyword evidence="2" id="KW-1185">Reference proteome</keyword>
<proteinExistence type="predicted"/>
<dbReference type="AlphaFoldDB" id="A0A0U2XRR3"/>
<gene>
    <name evidence="1" type="ORF">AUC31_08670</name>
</gene>
<dbReference type="KEGG" id="prt:AUC31_08670"/>
<organism evidence="1 2">
    <name type="scientific">Planococcus rifietoensis</name>
    <dbReference type="NCBI Taxonomy" id="200991"/>
    <lineage>
        <taxon>Bacteria</taxon>
        <taxon>Bacillati</taxon>
        <taxon>Bacillota</taxon>
        <taxon>Bacilli</taxon>
        <taxon>Bacillales</taxon>
        <taxon>Caryophanaceae</taxon>
        <taxon>Planococcus</taxon>
    </lineage>
</organism>
<reference evidence="1" key="1">
    <citation type="submission" date="2016-01" db="EMBL/GenBank/DDBJ databases">
        <title>Complete genome of Planococcus rifietoensis type strain M8.</title>
        <authorList>
            <person name="See-Too W.S."/>
        </authorList>
    </citation>
    <scope>NUCLEOTIDE SEQUENCE [LARGE SCALE GENOMIC DNA]</scope>
    <source>
        <strain evidence="1">M8</strain>
    </source>
</reference>
<dbReference type="STRING" id="200991.AUC31_08670"/>
<dbReference type="RefSeq" id="WP_058381995.1">
    <property type="nucleotide sequence ID" value="NZ_CP013659.2"/>
</dbReference>